<protein>
    <submittedName>
        <fullName evidence="4">Cysteine desulfurase</fullName>
    </submittedName>
</protein>
<name>A0ABQ3F328_9ACTN</name>
<dbReference type="Gene3D" id="3.90.1150.10">
    <property type="entry name" value="Aspartate Aminotransferase, domain 1"/>
    <property type="match status" value="1"/>
</dbReference>
<dbReference type="Gene3D" id="3.40.640.10">
    <property type="entry name" value="Type I PLP-dependent aspartate aminotransferase-like (Major domain)"/>
    <property type="match status" value="1"/>
</dbReference>
<keyword evidence="5" id="KW-1185">Reference proteome</keyword>
<dbReference type="RefSeq" id="WP_190186679.1">
    <property type="nucleotide sequence ID" value="NZ_BMVP01000013.1"/>
</dbReference>
<organism evidence="4 5">
    <name type="scientific">Streptomyces cirratus</name>
    <dbReference type="NCBI Taxonomy" id="68187"/>
    <lineage>
        <taxon>Bacteria</taxon>
        <taxon>Bacillati</taxon>
        <taxon>Actinomycetota</taxon>
        <taxon>Actinomycetes</taxon>
        <taxon>Kitasatosporales</taxon>
        <taxon>Streptomycetaceae</taxon>
        <taxon>Streptomyces</taxon>
    </lineage>
</organism>
<feature type="domain" description="Aminotransferase class V" evidence="3">
    <location>
        <begin position="25"/>
        <end position="388"/>
    </location>
</feature>
<dbReference type="EMBL" id="BMVP01000013">
    <property type="protein sequence ID" value="GHB75464.1"/>
    <property type="molecule type" value="Genomic_DNA"/>
</dbReference>
<accession>A0ABQ3F328</accession>
<gene>
    <name evidence="4" type="primary">sufS</name>
    <name evidence="4" type="ORF">GCM10010347_52290</name>
</gene>
<dbReference type="PANTHER" id="PTHR43586:SF8">
    <property type="entry name" value="CYSTEINE DESULFURASE 1, CHLOROPLASTIC"/>
    <property type="match status" value="1"/>
</dbReference>
<keyword evidence="2" id="KW-0663">Pyridoxal phosphate</keyword>
<evidence type="ECO:0000256" key="2">
    <source>
        <dbReference type="ARBA" id="ARBA00022898"/>
    </source>
</evidence>
<comment type="caution">
    <text evidence="4">The sequence shown here is derived from an EMBL/GenBank/DDBJ whole genome shotgun (WGS) entry which is preliminary data.</text>
</comment>
<dbReference type="SUPFAM" id="SSF53383">
    <property type="entry name" value="PLP-dependent transferases"/>
    <property type="match status" value="1"/>
</dbReference>
<dbReference type="InterPro" id="IPR000192">
    <property type="entry name" value="Aminotrans_V_dom"/>
</dbReference>
<dbReference type="InterPro" id="IPR015422">
    <property type="entry name" value="PyrdxlP-dep_Trfase_small"/>
</dbReference>
<evidence type="ECO:0000313" key="5">
    <source>
        <dbReference type="Proteomes" id="UP000642673"/>
    </source>
</evidence>
<reference evidence="5" key="1">
    <citation type="journal article" date="2019" name="Int. J. Syst. Evol. Microbiol.">
        <title>The Global Catalogue of Microorganisms (GCM) 10K type strain sequencing project: providing services to taxonomists for standard genome sequencing and annotation.</title>
        <authorList>
            <consortium name="The Broad Institute Genomics Platform"/>
            <consortium name="The Broad Institute Genome Sequencing Center for Infectious Disease"/>
            <person name="Wu L."/>
            <person name="Ma J."/>
        </authorList>
    </citation>
    <scope>NUCLEOTIDE SEQUENCE [LARGE SCALE GENOMIC DNA]</scope>
    <source>
        <strain evidence="5">JCM 4738</strain>
    </source>
</reference>
<dbReference type="InterPro" id="IPR015421">
    <property type="entry name" value="PyrdxlP-dep_Trfase_major"/>
</dbReference>
<evidence type="ECO:0000259" key="3">
    <source>
        <dbReference type="Pfam" id="PF00266"/>
    </source>
</evidence>
<proteinExistence type="predicted"/>
<sequence length="410" mass="44506">MIVRNSYREDFPALRREIDGQRISYLDSAATTLKPDAVIRAITEYYETNGANIHRGKHRLSEEASDAYEASRVLIASHIGAAANEVVLTRNTSEALNLVAQGLELEPDAYIVGCMDAHHSQMLPWRRAGRLALTRVDADGRLDRDHFRELLRERPKVVALTHCSNVTGTVHPVAELIAEIRSATDAVIVLDAAQSLPHQRLNVHELDVDFVAFSMHKMLGPTGVGVLFGRSRLLSALRPLTVGGGMVDWVDLDGSVDRRTPYKFEAGTPAIASVIGSGAAIRYLEALDPAALHQHERDVARALVGGALTRPGVRLIGPPNLTDRIGLVSLRLEQGVPTGDVARMLSDSYGYMVRSGHMCSQPLVTGLAGGEILRVSAYLYNEVAEVEGFYEALDELLACIGPAAVVGARR</sequence>
<dbReference type="Proteomes" id="UP000642673">
    <property type="component" value="Unassembled WGS sequence"/>
</dbReference>
<dbReference type="PANTHER" id="PTHR43586">
    <property type="entry name" value="CYSTEINE DESULFURASE"/>
    <property type="match status" value="1"/>
</dbReference>
<evidence type="ECO:0000313" key="4">
    <source>
        <dbReference type="EMBL" id="GHB75464.1"/>
    </source>
</evidence>
<comment type="cofactor">
    <cofactor evidence="1">
        <name>pyridoxal 5'-phosphate</name>
        <dbReference type="ChEBI" id="CHEBI:597326"/>
    </cofactor>
</comment>
<dbReference type="InterPro" id="IPR015424">
    <property type="entry name" value="PyrdxlP-dep_Trfase"/>
</dbReference>
<evidence type="ECO:0000256" key="1">
    <source>
        <dbReference type="ARBA" id="ARBA00001933"/>
    </source>
</evidence>
<dbReference type="Pfam" id="PF00266">
    <property type="entry name" value="Aminotran_5"/>
    <property type="match status" value="1"/>
</dbReference>